<comment type="cofactor">
    <cofactor evidence="1 12 13">
        <name>Zn(2+)</name>
        <dbReference type="ChEBI" id="CHEBI:29105"/>
    </cofactor>
</comment>
<sequence>MAFTTEILHIANESQTADTSKKFGLTVTEVNELHQRATAAKATAYCPYSQFRVGSTLLSNDGQYTAGANVENASYPVGTCAERVAFGKAITEGIRGFKAVAVATDIEAPCSPCGMCRQFIREFVDLETPILMFNKDGKYVVMRLEELLPLSFGPEYLPPPDVLQKSRAGGV</sequence>
<evidence type="ECO:0000259" key="14">
    <source>
        <dbReference type="PROSITE" id="PS51747"/>
    </source>
</evidence>
<dbReference type="Pfam" id="PF00383">
    <property type="entry name" value="dCMP_cyt_deam_1"/>
    <property type="match status" value="1"/>
</dbReference>
<feature type="binding site" evidence="12">
    <location>
        <position position="113"/>
    </location>
    <ligand>
        <name>Zn(2+)</name>
        <dbReference type="ChEBI" id="CHEBI:29105"/>
        <note>catalytic</note>
    </ligand>
</feature>
<feature type="active site" description="Proton donor" evidence="10">
    <location>
        <position position="82"/>
    </location>
</feature>
<accession>A0A5Q4CAY1</accession>
<dbReference type="PANTHER" id="PTHR11644:SF2">
    <property type="entry name" value="CYTIDINE DEAMINASE"/>
    <property type="match status" value="1"/>
</dbReference>
<keyword evidence="5 12" id="KW-0479">Metal-binding</keyword>
<evidence type="ECO:0000256" key="2">
    <source>
        <dbReference type="ARBA" id="ARBA00003949"/>
    </source>
</evidence>
<evidence type="ECO:0000256" key="7">
    <source>
        <dbReference type="ARBA" id="ARBA00022833"/>
    </source>
</evidence>
<dbReference type="GO" id="GO:0004126">
    <property type="term" value="F:cytidine deaminase activity"/>
    <property type="evidence" value="ECO:0007669"/>
    <property type="project" value="UniProtKB-UniRule"/>
</dbReference>
<comment type="catalytic activity">
    <reaction evidence="13">
        <text>2'-deoxycytidine + H2O + H(+) = 2'-deoxyuridine + NH4(+)</text>
        <dbReference type="Rhea" id="RHEA:13433"/>
        <dbReference type="ChEBI" id="CHEBI:15377"/>
        <dbReference type="ChEBI" id="CHEBI:15378"/>
        <dbReference type="ChEBI" id="CHEBI:15698"/>
        <dbReference type="ChEBI" id="CHEBI:16450"/>
        <dbReference type="ChEBI" id="CHEBI:28938"/>
        <dbReference type="EC" id="3.5.4.5"/>
    </reaction>
</comment>
<feature type="domain" description="CMP/dCMP-type deaminase" evidence="14">
    <location>
        <begin position="28"/>
        <end position="155"/>
    </location>
</feature>
<evidence type="ECO:0000256" key="4">
    <source>
        <dbReference type="ARBA" id="ARBA00012783"/>
    </source>
</evidence>
<dbReference type="Proteomes" id="UP000326340">
    <property type="component" value="Unassembled WGS sequence"/>
</dbReference>
<dbReference type="EC" id="3.5.4.5" evidence="4 13"/>
<dbReference type="FunFam" id="3.40.140.10:FF:000008">
    <property type="entry name" value="Cytidine deaminase"/>
    <property type="match status" value="1"/>
</dbReference>
<comment type="caution">
    <text evidence="15">The sequence shown here is derived from an EMBL/GenBank/DDBJ whole genome shotgun (WGS) entry which is preliminary data.</text>
</comment>
<dbReference type="PROSITE" id="PS51747">
    <property type="entry name" value="CYT_DCMP_DEAMINASES_2"/>
    <property type="match status" value="1"/>
</dbReference>
<dbReference type="OrthoDB" id="414540at2759"/>
<comment type="catalytic activity">
    <reaction evidence="9 13">
        <text>cytidine + H2O + H(+) = uridine + NH4(+)</text>
        <dbReference type="Rhea" id="RHEA:16069"/>
        <dbReference type="ChEBI" id="CHEBI:15377"/>
        <dbReference type="ChEBI" id="CHEBI:15378"/>
        <dbReference type="ChEBI" id="CHEBI:16704"/>
        <dbReference type="ChEBI" id="CHEBI:17562"/>
        <dbReference type="ChEBI" id="CHEBI:28938"/>
        <dbReference type="EC" id="3.5.4.5"/>
    </reaction>
</comment>
<proteinExistence type="inferred from homology"/>
<dbReference type="EMBL" id="PUHP01000001">
    <property type="protein sequence ID" value="TQN75376.1"/>
    <property type="molecule type" value="Genomic_DNA"/>
</dbReference>
<protein>
    <recommendedName>
        <fullName evidence="4 13">Cytidine deaminase</fullName>
        <ecNumber evidence="4 13">3.5.4.5</ecNumber>
    </recommendedName>
    <alternativeName>
        <fullName evidence="8 13">Cytidine aminohydrolase</fullName>
    </alternativeName>
</protein>
<dbReference type="InterPro" id="IPR016193">
    <property type="entry name" value="Cytidine_deaminase-like"/>
</dbReference>
<dbReference type="GO" id="GO:0008270">
    <property type="term" value="F:zinc ion binding"/>
    <property type="evidence" value="ECO:0007669"/>
    <property type="project" value="UniProtKB-UniRule"/>
</dbReference>
<evidence type="ECO:0000256" key="8">
    <source>
        <dbReference type="ARBA" id="ARBA00032005"/>
    </source>
</evidence>
<dbReference type="CDD" id="cd01283">
    <property type="entry name" value="cytidine_deaminase"/>
    <property type="match status" value="1"/>
</dbReference>
<evidence type="ECO:0000256" key="5">
    <source>
        <dbReference type="ARBA" id="ARBA00022723"/>
    </source>
</evidence>
<evidence type="ECO:0000256" key="1">
    <source>
        <dbReference type="ARBA" id="ARBA00001947"/>
    </source>
</evidence>
<evidence type="ECO:0000313" key="16">
    <source>
        <dbReference type="Proteomes" id="UP000326340"/>
    </source>
</evidence>
<dbReference type="InterPro" id="IPR002125">
    <property type="entry name" value="CMP_dCMP_dom"/>
</dbReference>
<comment type="similarity">
    <text evidence="3 13">Belongs to the cytidine and deoxycytidylate deaminase family.</text>
</comment>
<evidence type="ECO:0000313" key="15">
    <source>
        <dbReference type="EMBL" id="TQN75376.1"/>
    </source>
</evidence>
<feature type="binding site" evidence="12">
    <location>
        <position position="80"/>
    </location>
    <ligand>
        <name>Zn(2+)</name>
        <dbReference type="ChEBI" id="CHEBI:29105"/>
        <note>catalytic</note>
    </ligand>
</feature>
<dbReference type="SUPFAM" id="SSF53927">
    <property type="entry name" value="Cytidine deaminase-like"/>
    <property type="match status" value="1"/>
</dbReference>
<comment type="function">
    <text evidence="2 13">This enzyme scavenges exogenous and endogenous cytidine and 2'-deoxycytidine for UMP synthesis.</text>
</comment>
<dbReference type="InterPro" id="IPR050202">
    <property type="entry name" value="Cyt/Deoxycyt_deaminase"/>
</dbReference>
<dbReference type="InterPro" id="IPR006262">
    <property type="entry name" value="Cyt_deam_tetra"/>
</dbReference>
<organism evidence="15 16">
    <name type="scientific">Colletotrichum shisoi</name>
    <dbReference type="NCBI Taxonomy" id="2078593"/>
    <lineage>
        <taxon>Eukaryota</taxon>
        <taxon>Fungi</taxon>
        <taxon>Dikarya</taxon>
        <taxon>Ascomycota</taxon>
        <taxon>Pezizomycotina</taxon>
        <taxon>Sordariomycetes</taxon>
        <taxon>Hypocreomycetidae</taxon>
        <taxon>Glomerellales</taxon>
        <taxon>Glomerellaceae</taxon>
        <taxon>Colletotrichum</taxon>
        <taxon>Colletotrichum destructivum species complex</taxon>
    </lineage>
</organism>
<feature type="binding site" evidence="11">
    <location>
        <begin position="69"/>
        <end position="75"/>
    </location>
    <ligand>
        <name>substrate</name>
    </ligand>
</feature>
<evidence type="ECO:0000256" key="3">
    <source>
        <dbReference type="ARBA" id="ARBA00006576"/>
    </source>
</evidence>
<keyword evidence="7 12" id="KW-0862">Zinc</keyword>
<evidence type="ECO:0000256" key="13">
    <source>
        <dbReference type="RuleBase" id="RU364006"/>
    </source>
</evidence>
<evidence type="ECO:0000256" key="10">
    <source>
        <dbReference type="PIRSR" id="PIRSR606262-1"/>
    </source>
</evidence>
<evidence type="ECO:0000256" key="6">
    <source>
        <dbReference type="ARBA" id="ARBA00022801"/>
    </source>
</evidence>
<dbReference type="Gene3D" id="3.40.140.10">
    <property type="entry name" value="Cytidine Deaminase, domain 2"/>
    <property type="match status" value="1"/>
</dbReference>
<evidence type="ECO:0000256" key="9">
    <source>
        <dbReference type="ARBA" id="ARBA00049558"/>
    </source>
</evidence>
<dbReference type="AlphaFoldDB" id="A0A5Q4CAY1"/>
<name>A0A5Q4CAY1_9PEZI</name>
<evidence type="ECO:0000256" key="12">
    <source>
        <dbReference type="PIRSR" id="PIRSR606262-3"/>
    </source>
</evidence>
<dbReference type="NCBIfam" id="NF004064">
    <property type="entry name" value="PRK05578.1"/>
    <property type="match status" value="1"/>
</dbReference>
<reference evidence="15 16" key="1">
    <citation type="journal article" date="2019" name="Sci. Rep.">
        <title>Colletotrichum shisoi sp. nov., an anthracnose pathogen of Perilla frutescens in Japan: molecular phylogenetic, morphological and genomic evidence.</title>
        <authorList>
            <person name="Gan P."/>
            <person name="Tsushima A."/>
            <person name="Hiroyama R."/>
            <person name="Narusaka M."/>
            <person name="Takano Y."/>
            <person name="Narusaka Y."/>
            <person name="Kawaradani M."/>
            <person name="Damm U."/>
            <person name="Shirasu K."/>
        </authorList>
    </citation>
    <scope>NUCLEOTIDE SEQUENCE [LARGE SCALE GENOMIC DNA]</scope>
    <source>
        <strain evidence="15 16">PG-2018a</strain>
    </source>
</reference>
<dbReference type="GO" id="GO:0055086">
    <property type="term" value="P:nucleobase-containing small molecule metabolic process"/>
    <property type="evidence" value="ECO:0007669"/>
    <property type="project" value="UniProtKB-ARBA"/>
</dbReference>
<keyword evidence="16" id="KW-1185">Reference proteome</keyword>
<dbReference type="GO" id="GO:0072527">
    <property type="term" value="P:pyrimidine-containing compound metabolic process"/>
    <property type="evidence" value="ECO:0007669"/>
    <property type="project" value="UniProtKB-ARBA"/>
</dbReference>
<gene>
    <name evidence="15" type="primary">CDA</name>
    <name evidence="15" type="ORF">CSHISOI_00010</name>
</gene>
<keyword evidence="6 13" id="KW-0378">Hydrolase</keyword>
<dbReference type="GO" id="GO:0005829">
    <property type="term" value="C:cytosol"/>
    <property type="evidence" value="ECO:0007669"/>
    <property type="project" value="TreeGrafter"/>
</dbReference>
<evidence type="ECO:0000256" key="11">
    <source>
        <dbReference type="PIRSR" id="PIRSR606262-2"/>
    </source>
</evidence>
<feature type="binding site" evidence="12">
    <location>
        <position position="116"/>
    </location>
    <ligand>
        <name>Zn(2+)</name>
        <dbReference type="ChEBI" id="CHEBI:29105"/>
        <note>catalytic</note>
    </ligand>
</feature>
<dbReference type="PANTHER" id="PTHR11644">
    <property type="entry name" value="CYTIDINE DEAMINASE"/>
    <property type="match status" value="1"/>
</dbReference>
<dbReference type="NCBIfam" id="TIGR01354">
    <property type="entry name" value="cyt_deam_tetra"/>
    <property type="match status" value="1"/>
</dbReference>